<dbReference type="Proteomes" id="UP001501265">
    <property type="component" value="Unassembled WGS sequence"/>
</dbReference>
<keyword evidence="3" id="KW-1185">Reference proteome</keyword>
<dbReference type="EMBL" id="BAABIG010000015">
    <property type="protein sequence ID" value="GAA4790230.1"/>
    <property type="molecule type" value="Genomic_DNA"/>
</dbReference>
<feature type="region of interest" description="Disordered" evidence="1">
    <location>
        <begin position="1"/>
        <end position="50"/>
    </location>
</feature>
<organism evidence="2 3">
    <name type="scientific">Streptomyces ziwulingensis</name>
    <dbReference type="NCBI Taxonomy" id="1045501"/>
    <lineage>
        <taxon>Bacteria</taxon>
        <taxon>Bacillati</taxon>
        <taxon>Actinomycetota</taxon>
        <taxon>Actinomycetes</taxon>
        <taxon>Kitasatosporales</taxon>
        <taxon>Streptomycetaceae</taxon>
        <taxon>Streptomyces</taxon>
    </lineage>
</organism>
<name>A0ABP9B3S3_9ACTN</name>
<evidence type="ECO:0000256" key="1">
    <source>
        <dbReference type="SAM" id="MobiDB-lite"/>
    </source>
</evidence>
<gene>
    <name evidence="2" type="ORF">GCM10023220_14150</name>
</gene>
<accession>A0ABP9B3S3</accession>
<protein>
    <submittedName>
        <fullName evidence="2">Uncharacterized protein</fullName>
    </submittedName>
</protein>
<comment type="caution">
    <text evidence="2">The sequence shown here is derived from an EMBL/GenBank/DDBJ whole genome shotgun (WGS) entry which is preliminary data.</text>
</comment>
<sequence length="50" mass="5033">MCRAFVSGPAVPAADAAVDTATPAGPPAPTDERVPAVRTSAGDFPPRPSW</sequence>
<evidence type="ECO:0000313" key="3">
    <source>
        <dbReference type="Proteomes" id="UP001501265"/>
    </source>
</evidence>
<dbReference type="RefSeq" id="WP_345618084.1">
    <property type="nucleotide sequence ID" value="NZ_BAABIG010000015.1"/>
</dbReference>
<proteinExistence type="predicted"/>
<evidence type="ECO:0000313" key="2">
    <source>
        <dbReference type="EMBL" id="GAA4790230.1"/>
    </source>
</evidence>
<reference evidence="3" key="1">
    <citation type="journal article" date="2019" name="Int. J. Syst. Evol. Microbiol.">
        <title>The Global Catalogue of Microorganisms (GCM) 10K type strain sequencing project: providing services to taxonomists for standard genome sequencing and annotation.</title>
        <authorList>
            <consortium name="The Broad Institute Genomics Platform"/>
            <consortium name="The Broad Institute Genome Sequencing Center for Infectious Disease"/>
            <person name="Wu L."/>
            <person name="Ma J."/>
        </authorList>
    </citation>
    <scope>NUCLEOTIDE SEQUENCE [LARGE SCALE GENOMIC DNA]</scope>
    <source>
        <strain evidence="3">JCM 18081</strain>
    </source>
</reference>
<feature type="compositionally biased region" description="Low complexity" evidence="1">
    <location>
        <begin position="8"/>
        <end position="23"/>
    </location>
</feature>